<sequence length="141" mass="14776">MGSVTAAIGVAATFVWLGMVVAISFVETPLKFRAPGVTLAIGLGIGRLVFRALNATEVVLALVLVVAMTGGYRRSALILSAIAVATLIAQLTVIRPRLQRRTAAVLRGDTQNRSRAHLGYVALELVKVTALLSAGVLLLTN</sequence>
<accession>A0A2T0R769</accession>
<reference evidence="2 3" key="1">
    <citation type="submission" date="2018-03" db="EMBL/GenBank/DDBJ databases">
        <title>Genomic Encyclopedia of Archaeal and Bacterial Type Strains, Phase II (KMG-II): from individual species to whole genera.</title>
        <authorList>
            <person name="Goeker M."/>
        </authorList>
    </citation>
    <scope>NUCLEOTIDE SEQUENCE [LARGE SCALE GENOMIC DNA]</scope>
    <source>
        <strain evidence="2 3">DSM 45348</strain>
    </source>
</reference>
<name>A0A2T0R769_9ACTN</name>
<proteinExistence type="predicted"/>
<protein>
    <recommendedName>
        <fullName evidence="4">Transmembrane protein</fullName>
    </recommendedName>
</protein>
<evidence type="ECO:0000256" key="1">
    <source>
        <dbReference type="SAM" id="Phobius"/>
    </source>
</evidence>
<comment type="caution">
    <text evidence="2">The sequence shown here is derived from an EMBL/GenBank/DDBJ whole genome shotgun (WGS) entry which is preliminary data.</text>
</comment>
<dbReference type="AlphaFoldDB" id="A0A2T0R769"/>
<keyword evidence="1" id="KW-0812">Transmembrane</keyword>
<evidence type="ECO:0000313" key="2">
    <source>
        <dbReference type="EMBL" id="PRY16990.1"/>
    </source>
</evidence>
<feature type="transmembrane region" description="Helical" evidence="1">
    <location>
        <begin position="76"/>
        <end position="98"/>
    </location>
</feature>
<dbReference type="EMBL" id="PVZG01000060">
    <property type="protein sequence ID" value="PRY16990.1"/>
    <property type="molecule type" value="Genomic_DNA"/>
</dbReference>
<feature type="transmembrane region" description="Helical" evidence="1">
    <location>
        <begin position="118"/>
        <end position="139"/>
    </location>
</feature>
<evidence type="ECO:0008006" key="4">
    <source>
        <dbReference type="Google" id="ProtNLM"/>
    </source>
</evidence>
<dbReference type="Proteomes" id="UP000239209">
    <property type="component" value="Unassembled WGS sequence"/>
</dbReference>
<evidence type="ECO:0000313" key="3">
    <source>
        <dbReference type="Proteomes" id="UP000239209"/>
    </source>
</evidence>
<keyword evidence="3" id="KW-1185">Reference proteome</keyword>
<feature type="transmembrane region" description="Helical" evidence="1">
    <location>
        <begin position="6"/>
        <end position="27"/>
    </location>
</feature>
<feature type="transmembrane region" description="Helical" evidence="1">
    <location>
        <begin position="48"/>
        <end position="70"/>
    </location>
</feature>
<keyword evidence="1" id="KW-1133">Transmembrane helix</keyword>
<keyword evidence="1" id="KW-0472">Membrane</keyword>
<organism evidence="2 3">
    <name type="scientific">Pseudosporangium ferrugineum</name>
    <dbReference type="NCBI Taxonomy" id="439699"/>
    <lineage>
        <taxon>Bacteria</taxon>
        <taxon>Bacillati</taxon>
        <taxon>Actinomycetota</taxon>
        <taxon>Actinomycetes</taxon>
        <taxon>Micromonosporales</taxon>
        <taxon>Micromonosporaceae</taxon>
        <taxon>Pseudosporangium</taxon>
    </lineage>
</organism>
<gene>
    <name evidence="2" type="ORF">CLV70_1603</name>
</gene>
<dbReference type="OrthoDB" id="1098954at2"/>